<keyword evidence="2" id="KW-1185">Reference proteome</keyword>
<protein>
    <submittedName>
        <fullName evidence="1">Extracellular solute-binding protein</fullName>
    </submittedName>
</protein>
<evidence type="ECO:0000313" key="1">
    <source>
        <dbReference type="EMBL" id="MBB6693017.1"/>
    </source>
</evidence>
<reference evidence="1 2" key="1">
    <citation type="submission" date="2020-08" db="EMBL/GenBank/DDBJ databases">
        <title>Cohnella phylogeny.</title>
        <authorList>
            <person name="Dunlap C."/>
        </authorList>
    </citation>
    <scope>NUCLEOTIDE SEQUENCE [LARGE SCALE GENOMIC DNA]</scope>
    <source>
        <strain evidence="1 2">DSM 25239</strain>
    </source>
</reference>
<proteinExistence type="predicted"/>
<dbReference type="PANTHER" id="PTHR43649">
    <property type="entry name" value="ARABINOSE-BINDING PROTEIN-RELATED"/>
    <property type="match status" value="1"/>
</dbReference>
<organism evidence="1 2">
    <name type="scientific">Cohnella xylanilytica</name>
    <dbReference type="NCBI Taxonomy" id="557555"/>
    <lineage>
        <taxon>Bacteria</taxon>
        <taxon>Bacillati</taxon>
        <taxon>Bacillota</taxon>
        <taxon>Bacilli</taxon>
        <taxon>Bacillales</taxon>
        <taxon>Paenibacillaceae</taxon>
        <taxon>Cohnella</taxon>
    </lineage>
</organism>
<dbReference type="InterPro" id="IPR006059">
    <property type="entry name" value="SBP"/>
</dbReference>
<dbReference type="PANTHER" id="PTHR43649:SF12">
    <property type="entry name" value="DIACETYLCHITOBIOSE BINDING PROTEIN DASA"/>
    <property type="match status" value="1"/>
</dbReference>
<dbReference type="Pfam" id="PF01547">
    <property type="entry name" value="SBP_bac_1"/>
    <property type="match status" value="1"/>
</dbReference>
<name>A0A841TWT7_9BACL</name>
<dbReference type="SUPFAM" id="SSF53850">
    <property type="entry name" value="Periplasmic binding protein-like II"/>
    <property type="match status" value="1"/>
</dbReference>
<dbReference type="Gene3D" id="3.40.190.10">
    <property type="entry name" value="Periplasmic binding protein-like II"/>
    <property type="match status" value="1"/>
</dbReference>
<evidence type="ECO:0000313" key="2">
    <source>
        <dbReference type="Proteomes" id="UP000553776"/>
    </source>
</evidence>
<sequence>MVRDAARADTHAERSGVRSGLRRKFLLRLTHKRNVRSLSALVALSMLVPLAAACSKEDPDDPNNRRTLRIGMLYGSKDNESWFRQQYTDMFELGHKNIDIELVYSIDYSDQMFESYEESKKREQPDPLAKMKELLTGQNPVDVVMLDNGMLGQLAQENLLQSLEPLIKEDKIDLEAYVPNLIESIREQGNGQLYALTPTFSSSALFYNKKLFQKAGVELPKDNMTWDDVYNLARRLKTGTGKDAVYGLSFTDWGGGLNFWNIASIATPLKLKMYDDKAEKMTVDTPQWEKVWKDPVQLYVDHVIPHPEDTQQEQPADGSYRYNPYQDRPFFSNKVAMVIGSYNLVNDLNTFNQNVDKMKGYEKIDWDVVTYPVLSEMPNVGSSMYLGQLTGINAKAQNPKDAWEFIKFMNSKDTAKFKARSNYELSALQEFIQPPGGASFNIQAFYALKPMPYEFNEADDKLNRERPNLSYVSQLADITFQKAIEGKLSVKEALQEWQTKGTDMLQKIKTNPKGEFDMSPYMDAGDMSPQKRALMRASGEIVG</sequence>
<gene>
    <name evidence="1" type="ORF">H7B90_16535</name>
</gene>
<comment type="caution">
    <text evidence="1">The sequence shown here is derived from an EMBL/GenBank/DDBJ whole genome shotgun (WGS) entry which is preliminary data.</text>
</comment>
<dbReference type="InterPro" id="IPR050490">
    <property type="entry name" value="Bact_solute-bd_prot1"/>
</dbReference>
<dbReference type="EMBL" id="JACJVR010000064">
    <property type="protein sequence ID" value="MBB6693017.1"/>
    <property type="molecule type" value="Genomic_DNA"/>
</dbReference>
<accession>A0A841TWT7</accession>
<dbReference type="AlphaFoldDB" id="A0A841TWT7"/>
<dbReference type="Proteomes" id="UP000553776">
    <property type="component" value="Unassembled WGS sequence"/>
</dbReference>